<keyword evidence="3" id="KW-0472">Membrane</keyword>
<evidence type="ECO:0000259" key="4">
    <source>
        <dbReference type="Pfam" id="PF17171"/>
    </source>
</evidence>
<dbReference type="InterPro" id="IPR036282">
    <property type="entry name" value="Glutathione-S-Trfase_C_sf"/>
</dbReference>
<feature type="transmembrane region" description="Helical" evidence="3">
    <location>
        <begin position="400"/>
        <end position="418"/>
    </location>
</feature>
<sequence length="439" mass="49114">MGFVHFCLEIWSFLLSPFASILPNLFLLFIACSYSPSPGSTSALFRLSYSCQLCAKKKKNKQSRQKRGERREEERTKDKMGEGESASSASAEHGGEGSSTGSERVVKPGPTILLHHRGIKKCPSLHALSTASLAFLSLKGVRPYSSPSHQFKLRDASLPIVKTKTRTQVGGMNVLEKLETEYGPLPGDEGVSTTRDIRRMNVEALANNKLALVTLFLIAHSDSERVHTVMQAGRPWLRKIYEGKDMTRKERKYLILKGMETSEDARIAAEEVCEALSIYLDRAPFFLGNDMPSRADCLVYAHLSIMYHLPDTPKWVIDLFVDYDNLARFVILMEKIIGIQSLPAEDERAILKREASDRAAVNKVLRDDMAECVKEKKKEEKNKEERLSDEMKKAKVHTRWYVAGVVLTYAAFLTSPSYTPALRSTVASLLSGWSGGSTK</sequence>
<keyword evidence="3" id="KW-1133">Transmembrane helix</keyword>
<evidence type="ECO:0000256" key="2">
    <source>
        <dbReference type="SAM" id="MobiDB-lite"/>
    </source>
</evidence>
<evidence type="ECO:0000256" key="1">
    <source>
        <dbReference type="SAM" id="Coils"/>
    </source>
</evidence>
<feature type="domain" description="Metaxin glutathione S-transferase" evidence="4">
    <location>
        <begin position="269"/>
        <end position="330"/>
    </location>
</feature>
<name>A0A7S3FYU5_9EUKA</name>
<dbReference type="PANTHER" id="PTHR12289:SF41">
    <property type="entry name" value="FAILED AXON CONNECTIONS-RELATED"/>
    <property type="match status" value="1"/>
</dbReference>
<dbReference type="GO" id="GO:0005737">
    <property type="term" value="C:cytoplasm"/>
    <property type="evidence" value="ECO:0007669"/>
    <property type="project" value="TreeGrafter"/>
</dbReference>
<keyword evidence="3" id="KW-0812">Transmembrane</keyword>
<evidence type="ECO:0000313" key="5">
    <source>
        <dbReference type="EMBL" id="CAE0240961.1"/>
    </source>
</evidence>
<accession>A0A7S3FYU5</accession>
<dbReference type="AlphaFoldDB" id="A0A7S3FYU5"/>
<feature type="compositionally biased region" description="Basic and acidic residues" evidence="2">
    <location>
        <begin position="69"/>
        <end position="82"/>
    </location>
</feature>
<evidence type="ECO:0000256" key="3">
    <source>
        <dbReference type="SAM" id="Phobius"/>
    </source>
</evidence>
<feature type="coiled-coil region" evidence="1">
    <location>
        <begin position="362"/>
        <end position="397"/>
    </location>
</feature>
<dbReference type="PANTHER" id="PTHR12289">
    <property type="entry name" value="METAXIN RELATED"/>
    <property type="match status" value="1"/>
</dbReference>
<protein>
    <recommendedName>
        <fullName evidence="4">Metaxin glutathione S-transferase domain-containing protein</fullName>
    </recommendedName>
</protein>
<reference evidence="5" key="1">
    <citation type="submission" date="2021-01" db="EMBL/GenBank/DDBJ databases">
        <authorList>
            <person name="Corre E."/>
            <person name="Pelletier E."/>
            <person name="Niang G."/>
            <person name="Scheremetjew M."/>
            <person name="Finn R."/>
            <person name="Kale V."/>
            <person name="Holt S."/>
            <person name="Cochrane G."/>
            <person name="Meng A."/>
            <person name="Brown T."/>
            <person name="Cohen L."/>
        </authorList>
    </citation>
    <scope>NUCLEOTIDE SEQUENCE</scope>
    <source>
        <strain evidence="5">NIES-2562</strain>
    </source>
</reference>
<dbReference type="InterPro" id="IPR050931">
    <property type="entry name" value="Mito_Protein_Transport_Metaxin"/>
</dbReference>
<gene>
    <name evidence="5" type="ORF">PBIL07802_LOCUS3122</name>
</gene>
<proteinExistence type="predicted"/>
<feature type="compositionally biased region" description="Low complexity" evidence="2">
    <location>
        <begin position="83"/>
        <end position="92"/>
    </location>
</feature>
<organism evidence="5">
    <name type="scientific">Palpitomonas bilix</name>
    <dbReference type="NCBI Taxonomy" id="652834"/>
    <lineage>
        <taxon>Eukaryota</taxon>
        <taxon>Eukaryota incertae sedis</taxon>
    </lineage>
</organism>
<dbReference type="Pfam" id="PF17171">
    <property type="entry name" value="GST_C_6"/>
    <property type="match status" value="1"/>
</dbReference>
<dbReference type="SUPFAM" id="SSF47616">
    <property type="entry name" value="GST C-terminal domain-like"/>
    <property type="match status" value="1"/>
</dbReference>
<feature type="transmembrane region" description="Helical" evidence="3">
    <location>
        <begin position="12"/>
        <end position="32"/>
    </location>
</feature>
<feature type="region of interest" description="Disordered" evidence="2">
    <location>
        <begin position="60"/>
        <end position="106"/>
    </location>
</feature>
<dbReference type="InterPro" id="IPR033468">
    <property type="entry name" value="Metaxin_GST"/>
</dbReference>
<dbReference type="EMBL" id="HBIB01005182">
    <property type="protein sequence ID" value="CAE0240961.1"/>
    <property type="molecule type" value="Transcribed_RNA"/>
</dbReference>
<keyword evidence="1" id="KW-0175">Coiled coil</keyword>